<evidence type="ECO:0000313" key="2">
    <source>
        <dbReference type="EMBL" id="KAK5826517.1"/>
    </source>
</evidence>
<dbReference type="PANTHER" id="PTHR31286">
    <property type="entry name" value="GLYCINE-RICH CELL WALL STRUCTURAL PROTEIN 1.8-LIKE"/>
    <property type="match status" value="1"/>
</dbReference>
<evidence type="ECO:0000259" key="1">
    <source>
        <dbReference type="Pfam" id="PF14111"/>
    </source>
</evidence>
<evidence type="ECO:0000313" key="3">
    <source>
        <dbReference type="Proteomes" id="UP001358586"/>
    </source>
</evidence>
<keyword evidence="3" id="KW-1185">Reference proteome</keyword>
<accession>A0ABR0PQ21</accession>
<reference evidence="2 3" key="1">
    <citation type="submission" date="2023-03" db="EMBL/GenBank/DDBJ databases">
        <title>WGS of Gossypium arboreum.</title>
        <authorList>
            <person name="Yu D."/>
        </authorList>
    </citation>
    <scope>NUCLEOTIDE SEQUENCE [LARGE SCALE GENOMIC DNA]</scope>
    <source>
        <tissue evidence="2">Leaf</tissue>
    </source>
</reference>
<sequence>MADLWHLIGGICITNLGEKRHLFQFFHEVDIHRVLAGTPWFFNNRLLILQRIPNGEHPAPLALNFTEFWIQVHELPPRLMTETMAK</sequence>
<dbReference type="Proteomes" id="UP001358586">
    <property type="component" value="Chromosome 6"/>
</dbReference>
<gene>
    <name evidence="2" type="ORF">PVK06_021440</name>
</gene>
<dbReference type="PANTHER" id="PTHR31286:SF153">
    <property type="entry name" value="DUF4283 DOMAIN PROTEIN"/>
    <property type="match status" value="1"/>
</dbReference>
<feature type="domain" description="DUF4283" evidence="1">
    <location>
        <begin position="1"/>
        <end position="59"/>
    </location>
</feature>
<dbReference type="Pfam" id="PF14111">
    <property type="entry name" value="DUF4283"/>
    <property type="match status" value="1"/>
</dbReference>
<comment type="caution">
    <text evidence="2">The sequence shown here is derived from an EMBL/GenBank/DDBJ whole genome shotgun (WGS) entry which is preliminary data.</text>
</comment>
<dbReference type="EMBL" id="JARKNE010000006">
    <property type="protein sequence ID" value="KAK5826517.1"/>
    <property type="molecule type" value="Genomic_DNA"/>
</dbReference>
<proteinExistence type="predicted"/>
<protein>
    <recommendedName>
        <fullName evidence="1">DUF4283 domain-containing protein</fullName>
    </recommendedName>
</protein>
<organism evidence="2 3">
    <name type="scientific">Gossypium arboreum</name>
    <name type="common">Tree cotton</name>
    <name type="synonym">Gossypium nanking</name>
    <dbReference type="NCBI Taxonomy" id="29729"/>
    <lineage>
        <taxon>Eukaryota</taxon>
        <taxon>Viridiplantae</taxon>
        <taxon>Streptophyta</taxon>
        <taxon>Embryophyta</taxon>
        <taxon>Tracheophyta</taxon>
        <taxon>Spermatophyta</taxon>
        <taxon>Magnoliopsida</taxon>
        <taxon>eudicotyledons</taxon>
        <taxon>Gunneridae</taxon>
        <taxon>Pentapetalae</taxon>
        <taxon>rosids</taxon>
        <taxon>malvids</taxon>
        <taxon>Malvales</taxon>
        <taxon>Malvaceae</taxon>
        <taxon>Malvoideae</taxon>
        <taxon>Gossypium</taxon>
    </lineage>
</organism>
<dbReference type="InterPro" id="IPR040256">
    <property type="entry name" value="At4g02000-like"/>
</dbReference>
<name>A0ABR0PQ21_GOSAR</name>
<dbReference type="InterPro" id="IPR025558">
    <property type="entry name" value="DUF4283"/>
</dbReference>